<protein>
    <submittedName>
        <fullName evidence="1">Uncharacterized protein</fullName>
    </submittedName>
</protein>
<evidence type="ECO:0000313" key="1">
    <source>
        <dbReference type="EMBL" id="CAI4216007.1"/>
    </source>
</evidence>
<dbReference type="OrthoDB" id="3945550at2759"/>
<keyword evidence="2" id="KW-1185">Reference proteome</keyword>
<dbReference type="Proteomes" id="UP000838763">
    <property type="component" value="Unassembled WGS sequence"/>
</dbReference>
<proteinExistence type="predicted"/>
<dbReference type="Gene3D" id="3.80.10.10">
    <property type="entry name" value="Ribonuclease Inhibitor"/>
    <property type="match status" value="1"/>
</dbReference>
<dbReference type="EMBL" id="CALLCH030000014">
    <property type="protein sequence ID" value="CAI4216007.1"/>
    <property type="molecule type" value="Genomic_DNA"/>
</dbReference>
<reference evidence="1" key="1">
    <citation type="submission" date="2022-11" db="EMBL/GenBank/DDBJ databases">
        <authorList>
            <person name="Scott C."/>
            <person name="Bruce N."/>
        </authorList>
    </citation>
    <scope>NUCLEOTIDE SEQUENCE</scope>
</reference>
<dbReference type="AlphaFoldDB" id="A0A9P1H3I7"/>
<name>A0A9P1H3I7_9PEZI</name>
<organism evidence="1 2">
    <name type="scientific">Parascedosporium putredinis</name>
    <dbReference type="NCBI Taxonomy" id="1442378"/>
    <lineage>
        <taxon>Eukaryota</taxon>
        <taxon>Fungi</taxon>
        <taxon>Dikarya</taxon>
        <taxon>Ascomycota</taxon>
        <taxon>Pezizomycotina</taxon>
        <taxon>Sordariomycetes</taxon>
        <taxon>Hypocreomycetidae</taxon>
        <taxon>Microascales</taxon>
        <taxon>Microascaceae</taxon>
        <taxon>Parascedosporium</taxon>
    </lineage>
</organism>
<dbReference type="SUPFAM" id="SSF52047">
    <property type="entry name" value="RNI-like"/>
    <property type="match status" value="1"/>
</dbReference>
<comment type="caution">
    <text evidence="1">The sequence shown here is derived from an EMBL/GenBank/DDBJ whole genome shotgun (WGS) entry which is preliminary data.</text>
</comment>
<dbReference type="InterPro" id="IPR032675">
    <property type="entry name" value="LRR_dom_sf"/>
</dbReference>
<evidence type="ECO:0000313" key="2">
    <source>
        <dbReference type="Proteomes" id="UP000838763"/>
    </source>
</evidence>
<sequence length="578" mass="66796">MARSTFNAVFARRVTAEYRDFRTPVTLDEWDDEDVQKQWPPDREDDFFKRVNNEIWPLDKDDEFWTRPEAIEFDPWEPVPTPSQKAKEQTAWAPVVDFIASLVELDDVDFEGKSQIPTTVLRVLNEKDGGPVRLHIYGFSLRSLYQAESNYHDIDEDEFYLATSPCLSSIRLLVPTHPDRAHGVDDGNRVCFNEDAVARMIEGLAPNLKFVSFNETYSRRRARHDYIWPGFFPSRPQDTSKRGKGSLETLALESGISTDPDSMRAWNDRTSLNFLRSLHLRTWDIDVPTLAVLSEIAEAQGLCSLRSLSLWIGGWPSEESEDRISEYRDTEISRFLKALRHLQSLELKGPFADKTFDTILHTHRRSLRKLRLIPERDPDVQMEPFVLTRDRVEALVRSCNQIQDLELRIPRSQGDEDEVRIYHALSELPLLDRLSLLLDCSNLRAAEEESDNTSGIADSFIREALINLNTSDRALAVDIFDALSLRNSPRLIRLYPDEVGNFGTDVREWSMIFIRNVLSRAWIRERDDMLSHEGGFRITEIEAKNRQNSYDSNVYFTAIDIDAKTYKIQLINYPALTT</sequence>
<gene>
    <name evidence="1" type="ORF">PPNO1_LOCUS5678</name>
</gene>
<accession>A0A9P1H3I7</accession>